<accession>A0A7R9ZU63</accession>
<evidence type="ECO:0000256" key="1">
    <source>
        <dbReference type="SAM" id="MobiDB-lite"/>
    </source>
</evidence>
<reference evidence="2" key="1">
    <citation type="submission" date="2021-01" db="EMBL/GenBank/DDBJ databases">
        <authorList>
            <person name="Corre E."/>
            <person name="Pelletier E."/>
            <person name="Niang G."/>
            <person name="Scheremetjew M."/>
            <person name="Finn R."/>
            <person name="Kale V."/>
            <person name="Holt S."/>
            <person name="Cochrane G."/>
            <person name="Meng A."/>
            <person name="Brown T."/>
            <person name="Cohen L."/>
        </authorList>
    </citation>
    <scope>NUCLEOTIDE SEQUENCE</scope>
    <source>
        <strain evidence="2">B593</strain>
    </source>
</reference>
<sequence>MIVRPSHIWKGEMNCNNYLPCPMNSSATRNDGGDESRQNPFLRSIQTNSQLKGPFGNKDLSADLFEIAPLHRKNMIANDNERNPMRHSKNGPCALSLCLDKMALDGGSNHSIDSRGGVLPVGKDPDVFVQNSNYQQQRFILETQSDIPKGLVSKNEEKELFPKGNKDVQTKREEISFYTLNKLMERTASSRCFLLQQTKESSNSSAPLMRSLSASAFKTIVSSTKITSSTSAKSFRTATKAPAAFTTSDFVNSSFDNNTDYSQRKPKKLRRISGLDPVLSGAKKGSSRRSEKMKGISITGVKHNVRPMIRSLPSCGSLESAERESLLDEANQKSASSLPVEICAPINETPFGEKSMIHSRSFLTNGFTNTMIPSHSSETISSSVESDLSFQELIQSLSSSSKVRTSGSLQTKRKFNSFQVPIDNNNVSSRLPARGFSGGDLQDVFRRQERKGRNKPSGKISQTMKLKLRQELQRTTSKPGSQESPDRNWLL</sequence>
<organism evidence="2">
    <name type="scientific">Pseudo-nitzschia arenysensis</name>
    <dbReference type="NCBI Taxonomy" id="697910"/>
    <lineage>
        <taxon>Eukaryota</taxon>
        <taxon>Sar</taxon>
        <taxon>Stramenopiles</taxon>
        <taxon>Ochrophyta</taxon>
        <taxon>Bacillariophyta</taxon>
        <taxon>Bacillariophyceae</taxon>
        <taxon>Bacillariophycidae</taxon>
        <taxon>Bacillariales</taxon>
        <taxon>Bacillariaceae</taxon>
        <taxon>Pseudo-nitzschia</taxon>
    </lineage>
</organism>
<evidence type="ECO:0000313" key="2">
    <source>
        <dbReference type="EMBL" id="CAD8344088.1"/>
    </source>
</evidence>
<feature type="compositionally biased region" description="Polar residues" evidence="1">
    <location>
        <begin position="473"/>
        <end position="483"/>
    </location>
</feature>
<feature type="region of interest" description="Disordered" evidence="1">
    <location>
        <begin position="422"/>
        <end position="441"/>
    </location>
</feature>
<dbReference type="AlphaFoldDB" id="A0A7R9ZU63"/>
<protein>
    <submittedName>
        <fullName evidence="2">Uncharacterized protein</fullName>
    </submittedName>
</protein>
<gene>
    <name evidence="2" type="ORF">PARE0329_LOCUS723</name>
</gene>
<proteinExistence type="predicted"/>
<feature type="region of interest" description="Disordered" evidence="1">
    <location>
        <begin position="447"/>
        <end position="491"/>
    </location>
</feature>
<dbReference type="EMBL" id="HBEH01000974">
    <property type="protein sequence ID" value="CAD8344088.1"/>
    <property type="molecule type" value="Transcribed_RNA"/>
</dbReference>
<name>A0A7R9ZU63_9STRA</name>